<name>A0A4Q2UL09_9BACT</name>
<organism evidence="1 2">
    <name type="scientific">Spirosoma sordidisoli</name>
    <dbReference type="NCBI Taxonomy" id="2502893"/>
    <lineage>
        <taxon>Bacteria</taxon>
        <taxon>Pseudomonadati</taxon>
        <taxon>Bacteroidota</taxon>
        <taxon>Cytophagia</taxon>
        <taxon>Cytophagales</taxon>
        <taxon>Cytophagaceae</taxon>
        <taxon>Spirosoma</taxon>
    </lineage>
</organism>
<protein>
    <submittedName>
        <fullName evidence="1">Uncharacterized protein</fullName>
    </submittedName>
</protein>
<comment type="caution">
    <text evidence="1">The sequence shown here is derived from an EMBL/GenBank/DDBJ whole genome shotgun (WGS) entry which is preliminary data.</text>
</comment>
<evidence type="ECO:0000313" key="1">
    <source>
        <dbReference type="EMBL" id="RYC69994.1"/>
    </source>
</evidence>
<sequence>MQYIDESKAFKRVTCTIRLGRQPVSKSQHQTLPEQTIPFLRKTLLDRNWSAENKLPEVGEPQGVPMDEFERLFQQYKRAGHEYYQRLSQQTDKTDPR</sequence>
<dbReference type="AlphaFoldDB" id="A0A4Q2UL09"/>
<proteinExistence type="predicted"/>
<keyword evidence="2" id="KW-1185">Reference proteome</keyword>
<dbReference type="RefSeq" id="WP_129601228.1">
    <property type="nucleotide sequence ID" value="NZ_SBLB01000002.1"/>
</dbReference>
<accession>A0A4Q2UL09</accession>
<evidence type="ECO:0000313" key="2">
    <source>
        <dbReference type="Proteomes" id="UP000290407"/>
    </source>
</evidence>
<reference evidence="1 2" key="1">
    <citation type="submission" date="2019-01" db="EMBL/GenBank/DDBJ databases">
        <title>Spirosoma flava sp. nov., a propanil-degrading bacterium isolated from herbicide-contaminated soil.</title>
        <authorList>
            <person name="Zhang L."/>
            <person name="Jiang J.-D."/>
        </authorList>
    </citation>
    <scope>NUCLEOTIDE SEQUENCE [LARGE SCALE GENOMIC DNA]</scope>
    <source>
        <strain evidence="1 2">TY50</strain>
    </source>
</reference>
<dbReference type="EMBL" id="SBLB01000002">
    <property type="protein sequence ID" value="RYC69994.1"/>
    <property type="molecule type" value="Genomic_DNA"/>
</dbReference>
<dbReference type="Proteomes" id="UP000290407">
    <property type="component" value="Unassembled WGS sequence"/>
</dbReference>
<gene>
    <name evidence="1" type="ORF">EQG79_08970</name>
</gene>